<dbReference type="InterPro" id="IPR016181">
    <property type="entry name" value="Acyl_CoA_acyltransferase"/>
</dbReference>
<reference evidence="4 5" key="1">
    <citation type="submission" date="2019-03" db="EMBL/GenBank/DDBJ databases">
        <title>Genomic Encyclopedia of Type Strains, Phase IV (KMG-IV): sequencing the most valuable type-strain genomes for metagenomic binning, comparative biology and taxonomic classification.</title>
        <authorList>
            <person name="Goeker M."/>
        </authorList>
    </citation>
    <scope>NUCLEOTIDE SEQUENCE [LARGE SCALE GENOMIC DNA]</scope>
    <source>
        <strain evidence="4 5">DSM 6770</strain>
    </source>
</reference>
<comment type="pathway">
    <text evidence="1">Siderophore biosynthesis.</text>
</comment>
<protein>
    <submittedName>
        <fullName evidence="4">RimJ/RimL family protein N-acetyltransferase</fullName>
    </submittedName>
</protein>
<proteinExistence type="predicted"/>
<dbReference type="Pfam" id="PF13523">
    <property type="entry name" value="Acetyltransf_8"/>
    <property type="match status" value="1"/>
</dbReference>
<evidence type="ECO:0000313" key="5">
    <source>
        <dbReference type="Proteomes" id="UP000295380"/>
    </source>
</evidence>
<dbReference type="Gene3D" id="3.40.630.30">
    <property type="match status" value="1"/>
</dbReference>
<name>A0A4R7NRE2_9GAMM</name>
<sequence length="368" mass="42095">MFDSHLATKPQAETPPRPMPFRAAPDGDPLEIVSDARGLTARDLQGSACGWWSLEHTAQGVVLDWAGACAEEPKERETLAAIEAIFADQPHLQALHLAHALARLPGLARSGLISRRPDIPPRITQEAFFQQPRLWLGDARPPYPVRHVFTEGRRHPLRPDTPSGTVYRRYLPWLGRTLSLRVLEVERDLDRFHRWMNDPAVAHFWQEEGDLAQHRIRLERTLETPGIVPLIGCFDDAPFGYFETYWAREDRIAPHCDAGDFDRGWHVLIGEPEFRGRPHVAAWLPSISHYLFLDDCRTQRLVIEPRADNARMIGNLAKCGYALLKEFDFPHKRAMLGVQLRERFFNELGWIPQPPHPGSVPRPDPRFT</sequence>
<dbReference type="AlphaFoldDB" id="A0A4R7NRE2"/>
<accession>A0A4R7NRE2</accession>
<evidence type="ECO:0000256" key="1">
    <source>
        <dbReference type="ARBA" id="ARBA00004924"/>
    </source>
</evidence>
<dbReference type="Proteomes" id="UP000295380">
    <property type="component" value="Unassembled WGS sequence"/>
</dbReference>
<feature type="region of interest" description="Disordered" evidence="2">
    <location>
        <begin position="1"/>
        <end position="27"/>
    </location>
</feature>
<evidence type="ECO:0000256" key="2">
    <source>
        <dbReference type="SAM" id="MobiDB-lite"/>
    </source>
</evidence>
<comment type="caution">
    <text evidence="4">The sequence shown here is derived from an EMBL/GenBank/DDBJ whole genome shotgun (WGS) entry which is preliminary data.</text>
</comment>
<dbReference type="RefSeq" id="WP_243833105.1">
    <property type="nucleotide sequence ID" value="NZ_SOBR01000002.1"/>
</dbReference>
<evidence type="ECO:0000259" key="3">
    <source>
        <dbReference type="SMART" id="SM01006"/>
    </source>
</evidence>
<dbReference type="PANTHER" id="PTHR31438:SF1">
    <property type="entry name" value="LYSINE N-ACYLTRANSFERASE C17G9.06C-RELATED"/>
    <property type="match status" value="1"/>
</dbReference>
<gene>
    <name evidence="4" type="ORF">C8E00_10242</name>
</gene>
<evidence type="ECO:0000313" key="4">
    <source>
        <dbReference type="EMBL" id="TDU23555.1"/>
    </source>
</evidence>
<dbReference type="InterPro" id="IPR019432">
    <property type="entry name" value="Acyltransferase_MbtK/IucB-like"/>
</dbReference>
<dbReference type="GO" id="GO:0016410">
    <property type="term" value="F:N-acyltransferase activity"/>
    <property type="evidence" value="ECO:0007669"/>
    <property type="project" value="TreeGrafter"/>
</dbReference>
<dbReference type="PANTHER" id="PTHR31438">
    <property type="entry name" value="LYSINE N-ACYLTRANSFERASE C17G9.06C-RELATED"/>
    <property type="match status" value="1"/>
</dbReference>
<dbReference type="SMART" id="SM01006">
    <property type="entry name" value="AlcB"/>
    <property type="match status" value="1"/>
</dbReference>
<dbReference type="GO" id="GO:0019290">
    <property type="term" value="P:siderophore biosynthetic process"/>
    <property type="evidence" value="ECO:0007669"/>
    <property type="project" value="InterPro"/>
</dbReference>
<dbReference type="EMBL" id="SOBR01000002">
    <property type="protein sequence ID" value="TDU23555.1"/>
    <property type="molecule type" value="Genomic_DNA"/>
</dbReference>
<organism evidence="4 5">
    <name type="scientific">Chromohalobacter marismortui</name>
    <dbReference type="NCBI Taxonomy" id="42055"/>
    <lineage>
        <taxon>Bacteria</taxon>
        <taxon>Pseudomonadati</taxon>
        <taxon>Pseudomonadota</taxon>
        <taxon>Gammaproteobacteria</taxon>
        <taxon>Oceanospirillales</taxon>
        <taxon>Halomonadaceae</taxon>
        <taxon>Chromohalobacter</taxon>
    </lineage>
</organism>
<feature type="domain" description="Acyltransferase MbtK/IucB-like conserved" evidence="3">
    <location>
        <begin position="181"/>
        <end position="228"/>
    </location>
</feature>
<keyword evidence="5" id="KW-1185">Reference proteome</keyword>
<keyword evidence="4" id="KW-0808">Transferase</keyword>
<dbReference type="SUPFAM" id="SSF55729">
    <property type="entry name" value="Acyl-CoA N-acyltransferases (Nat)"/>
    <property type="match status" value="1"/>
</dbReference>